<dbReference type="AlphaFoldDB" id="A0A804IZ31"/>
<accession>A0A804IZ31</accession>
<name>A0A804IZ31_MUSAM</name>
<evidence type="ECO:0000313" key="1">
    <source>
        <dbReference type="EMBL" id="CAG1844794.1"/>
    </source>
</evidence>
<reference evidence="2" key="2">
    <citation type="submission" date="2021-05" db="UniProtKB">
        <authorList>
            <consortium name="EnsemblPlants"/>
        </authorList>
    </citation>
    <scope>IDENTIFICATION</scope>
    <source>
        <strain evidence="2">subsp. malaccensis</strain>
    </source>
</reference>
<dbReference type="EnsemblPlants" id="Ma04_t39880.1">
    <property type="protein sequence ID" value="Ma04_p39880.1"/>
    <property type="gene ID" value="Ma04_g39880"/>
</dbReference>
<gene>
    <name evidence="1" type="ORF">GSMUA_145890.1</name>
</gene>
<keyword evidence="3" id="KW-1185">Reference proteome</keyword>
<reference evidence="1" key="1">
    <citation type="submission" date="2021-03" db="EMBL/GenBank/DDBJ databases">
        <authorList>
            <consortium name="Genoscope - CEA"/>
            <person name="William W."/>
        </authorList>
    </citation>
    <scope>NUCLEOTIDE SEQUENCE</scope>
    <source>
        <strain evidence="1">Doubled-haploid Pahang</strain>
    </source>
</reference>
<protein>
    <submittedName>
        <fullName evidence="1">(wild Malaysian banana) hypothetical protein</fullName>
    </submittedName>
</protein>
<organism evidence="2 3">
    <name type="scientific">Musa acuminata subsp. malaccensis</name>
    <name type="common">Wild banana</name>
    <name type="synonym">Musa malaccensis</name>
    <dbReference type="NCBI Taxonomy" id="214687"/>
    <lineage>
        <taxon>Eukaryota</taxon>
        <taxon>Viridiplantae</taxon>
        <taxon>Streptophyta</taxon>
        <taxon>Embryophyta</taxon>
        <taxon>Tracheophyta</taxon>
        <taxon>Spermatophyta</taxon>
        <taxon>Magnoliopsida</taxon>
        <taxon>Liliopsida</taxon>
        <taxon>Zingiberales</taxon>
        <taxon>Musaceae</taxon>
        <taxon>Musa</taxon>
    </lineage>
</organism>
<dbReference type="Proteomes" id="UP000012960">
    <property type="component" value="Unplaced"/>
</dbReference>
<evidence type="ECO:0000313" key="3">
    <source>
        <dbReference type="Proteomes" id="UP000012960"/>
    </source>
</evidence>
<proteinExistence type="predicted"/>
<sequence>MMRWRNITASTLSACSRMPQRCRPSSFNKDGDQESCRARKDAERYLFMLGSPNRGRRINLSFPAIVIQVDYVFGDVNGLGSLRKWNPVANVDGWQGAASSNSALPPSGRCDFTITSQATEASYMGRGVGWPTSWGSSALMLR</sequence>
<dbReference type="Gramene" id="Ma04_t39880.1">
    <property type="protein sequence ID" value="Ma04_p39880.1"/>
    <property type="gene ID" value="Ma04_g39880"/>
</dbReference>
<dbReference type="OrthoDB" id="10625221at2759"/>
<dbReference type="EMBL" id="HG996469">
    <property type="protein sequence ID" value="CAG1844794.1"/>
    <property type="molecule type" value="Genomic_DNA"/>
</dbReference>
<evidence type="ECO:0000313" key="2">
    <source>
        <dbReference type="EnsemblPlants" id="Ma04_p39880.1"/>
    </source>
</evidence>